<dbReference type="HOGENOM" id="CLU_2490587_0_0_2"/>
<sequence>MYLIFEQDVAKGELSDAEKELLSKYLARAKEVLPNVKYMYIKTKDGEYIGVGKGEAFVFVKAVGDPLGVALLRAEEILNLLGKSEG</sequence>
<gene>
    <name evidence="1" type="ordered locus">Pogu_1928</name>
</gene>
<keyword evidence="2" id="KW-1185">Reference proteome</keyword>
<dbReference type="KEGG" id="pog:Pogu_1928"/>
<evidence type="ECO:0000313" key="1">
    <source>
        <dbReference type="EMBL" id="AFA39955.1"/>
    </source>
</evidence>
<name>H6QCI7_PYROT</name>
<dbReference type="Proteomes" id="UP000009062">
    <property type="component" value="Chromosome"/>
</dbReference>
<protein>
    <submittedName>
        <fullName evidence="1">Uncharacterized protein</fullName>
    </submittedName>
</protein>
<accession>H6QCI7</accession>
<proteinExistence type="predicted"/>
<evidence type="ECO:0000313" key="2">
    <source>
        <dbReference type="Proteomes" id="UP000009062"/>
    </source>
</evidence>
<organism evidence="1 2">
    <name type="scientific">Pyrobaculum oguniense (strain DSM 13380 / JCM 10595 / TE7)</name>
    <dbReference type="NCBI Taxonomy" id="698757"/>
    <lineage>
        <taxon>Archaea</taxon>
        <taxon>Thermoproteota</taxon>
        <taxon>Thermoprotei</taxon>
        <taxon>Thermoproteales</taxon>
        <taxon>Thermoproteaceae</taxon>
        <taxon>Pyrobaculum</taxon>
    </lineage>
</organism>
<dbReference type="EMBL" id="CP003316">
    <property type="protein sequence ID" value="AFA39955.1"/>
    <property type="molecule type" value="Genomic_DNA"/>
</dbReference>
<reference evidence="1 2" key="1">
    <citation type="journal article" date="2012" name="Stand. Genomic Sci.">
        <title>Complete genome sequence of Pyrobaculum oguniense.</title>
        <authorList>
            <person name="Bernick D.L."/>
            <person name="Karplus K."/>
            <person name="Lui L.M."/>
            <person name="Coker J.K."/>
            <person name="Murphy J.N."/>
            <person name="Chan P.P."/>
            <person name="Cozen A.E."/>
            <person name="Lowe T.M."/>
        </authorList>
    </citation>
    <scope>NUCLEOTIDE SEQUENCE [LARGE SCALE GENOMIC DNA]</scope>
    <source>
        <strain evidence="1 2">TE7</strain>
    </source>
</reference>
<dbReference type="AlphaFoldDB" id="H6QCI7"/>